<evidence type="ECO:0000256" key="1">
    <source>
        <dbReference type="SAM" id="SignalP"/>
    </source>
</evidence>
<evidence type="ECO:0000313" key="3">
    <source>
        <dbReference type="Proteomes" id="UP000609802"/>
    </source>
</evidence>
<feature type="chain" id="PRO_5045553720" description="Adenylosuccinate lyase" evidence="1">
    <location>
        <begin position="24"/>
        <end position="53"/>
    </location>
</feature>
<accession>A0ABQ3IV90</accession>
<gene>
    <name evidence="2" type="ORF">GCM10016455_10030</name>
</gene>
<sequence length="53" mass="5560">MQFKTLLCALVLTVLPTLSVAMGCERGKHTVASCDAGQTWDDATQSCVDAVSS</sequence>
<dbReference type="RefSeq" id="WP_191285401.1">
    <property type="nucleotide sequence ID" value="NZ_BNCH01000002.1"/>
</dbReference>
<keyword evidence="3" id="KW-1185">Reference proteome</keyword>
<name>A0ABQ3IV90_9RHOB</name>
<dbReference type="PROSITE" id="PS51257">
    <property type="entry name" value="PROKAR_LIPOPROTEIN"/>
    <property type="match status" value="1"/>
</dbReference>
<feature type="signal peptide" evidence="1">
    <location>
        <begin position="1"/>
        <end position="23"/>
    </location>
</feature>
<dbReference type="Proteomes" id="UP000609802">
    <property type="component" value="Unassembled WGS sequence"/>
</dbReference>
<comment type="caution">
    <text evidence="2">The sequence shown here is derived from an EMBL/GenBank/DDBJ whole genome shotgun (WGS) entry which is preliminary data.</text>
</comment>
<proteinExistence type="predicted"/>
<evidence type="ECO:0008006" key="4">
    <source>
        <dbReference type="Google" id="ProtNLM"/>
    </source>
</evidence>
<evidence type="ECO:0000313" key="2">
    <source>
        <dbReference type="EMBL" id="GHE92013.1"/>
    </source>
</evidence>
<keyword evidence="1" id="KW-0732">Signal</keyword>
<protein>
    <recommendedName>
        <fullName evidence="4">Adenylosuccinate lyase</fullName>
    </recommendedName>
</protein>
<dbReference type="EMBL" id="BNCH01000002">
    <property type="protein sequence ID" value="GHE92013.1"/>
    <property type="molecule type" value="Genomic_DNA"/>
</dbReference>
<organism evidence="2 3">
    <name type="scientific">Aliiroseovarius zhejiangensis</name>
    <dbReference type="NCBI Taxonomy" id="1632025"/>
    <lineage>
        <taxon>Bacteria</taxon>
        <taxon>Pseudomonadati</taxon>
        <taxon>Pseudomonadota</taxon>
        <taxon>Alphaproteobacteria</taxon>
        <taxon>Rhodobacterales</taxon>
        <taxon>Paracoccaceae</taxon>
        <taxon>Aliiroseovarius</taxon>
    </lineage>
</organism>
<reference evidence="3" key="1">
    <citation type="journal article" date="2019" name="Int. J. Syst. Evol. Microbiol.">
        <title>The Global Catalogue of Microorganisms (GCM) 10K type strain sequencing project: providing services to taxonomists for standard genome sequencing and annotation.</title>
        <authorList>
            <consortium name="The Broad Institute Genomics Platform"/>
            <consortium name="The Broad Institute Genome Sequencing Center for Infectious Disease"/>
            <person name="Wu L."/>
            <person name="Ma J."/>
        </authorList>
    </citation>
    <scope>NUCLEOTIDE SEQUENCE [LARGE SCALE GENOMIC DNA]</scope>
    <source>
        <strain evidence="3">KCTC 42443</strain>
    </source>
</reference>